<organism evidence="1 2">
    <name type="scientific">Brachionus plicatilis</name>
    <name type="common">Marine rotifer</name>
    <name type="synonym">Brachionus muelleri</name>
    <dbReference type="NCBI Taxonomy" id="10195"/>
    <lineage>
        <taxon>Eukaryota</taxon>
        <taxon>Metazoa</taxon>
        <taxon>Spiralia</taxon>
        <taxon>Gnathifera</taxon>
        <taxon>Rotifera</taxon>
        <taxon>Eurotatoria</taxon>
        <taxon>Monogononta</taxon>
        <taxon>Pseudotrocha</taxon>
        <taxon>Ploima</taxon>
        <taxon>Brachionidae</taxon>
        <taxon>Brachionus</taxon>
    </lineage>
</organism>
<protein>
    <submittedName>
        <fullName evidence="1">Uncharacterized protein</fullName>
    </submittedName>
</protein>
<sequence length="111" mass="13376">MFNDFPNLNTFRIIQLTYFCIALNKSKFRRIHEELLIKFSKIKFYNHNVITALKILKRNLKNLWNTKFDFGLKLNQQQIDLRRRLTKEAVFGSCITVHFSKLNELLISKRL</sequence>
<dbReference type="EMBL" id="REGN01000859">
    <property type="protein sequence ID" value="RNA38552.1"/>
    <property type="molecule type" value="Genomic_DNA"/>
</dbReference>
<proteinExistence type="predicted"/>
<evidence type="ECO:0000313" key="2">
    <source>
        <dbReference type="Proteomes" id="UP000276133"/>
    </source>
</evidence>
<gene>
    <name evidence="1" type="ORF">BpHYR1_027420</name>
</gene>
<evidence type="ECO:0000313" key="1">
    <source>
        <dbReference type="EMBL" id="RNA38552.1"/>
    </source>
</evidence>
<dbReference type="Proteomes" id="UP000276133">
    <property type="component" value="Unassembled WGS sequence"/>
</dbReference>
<name>A0A3M7SS81_BRAPC</name>
<comment type="caution">
    <text evidence="1">The sequence shown here is derived from an EMBL/GenBank/DDBJ whole genome shotgun (WGS) entry which is preliminary data.</text>
</comment>
<keyword evidence="2" id="KW-1185">Reference proteome</keyword>
<accession>A0A3M7SS81</accession>
<dbReference type="AlphaFoldDB" id="A0A3M7SS81"/>
<reference evidence="1 2" key="1">
    <citation type="journal article" date="2018" name="Sci. Rep.">
        <title>Genomic signatures of local adaptation to the degree of environmental predictability in rotifers.</title>
        <authorList>
            <person name="Franch-Gras L."/>
            <person name="Hahn C."/>
            <person name="Garcia-Roger E.M."/>
            <person name="Carmona M.J."/>
            <person name="Serra M."/>
            <person name="Gomez A."/>
        </authorList>
    </citation>
    <scope>NUCLEOTIDE SEQUENCE [LARGE SCALE GENOMIC DNA]</scope>
    <source>
        <strain evidence="1">HYR1</strain>
    </source>
</reference>